<name>A0A5B9DUB3_9HYPH</name>
<evidence type="ECO:0000313" key="4">
    <source>
        <dbReference type="Proteomes" id="UP000321062"/>
    </source>
</evidence>
<evidence type="ECO:0000256" key="1">
    <source>
        <dbReference type="SAM" id="Phobius"/>
    </source>
</evidence>
<dbReference type="AlphaFoldDB" id="A0A5B9DUB3"/>
<gene>
    <name evidence="3" type="ORF">FNA67_12725</name>
</gene>
<dbReference type="Proteomes" id="UP000321062">
    <property type="component" value="Chromosome"/>
</dbReference>
<feature type="transmembrane region" description="Helical" evidence="1">
    <location>
        <begin position="143"/>
        <end position="165"/>
    </location>
</feature>
<keyword evidence="4" id="KW-1185">Reference proteome</keyword>
<keyword evidence="1" id="KW-0812">Transmembrane</keyword>
<feature type="transmembrane region" description="Helical" evidence="1">
    <location>
        <begin position="199"/>
        <end position="220"/>
    </location>
</feature>
<dbReference type="InterPro" id="IPR000326">
    <property type="entry name" value="PAP2/HPO"/>
</dbReference>
<protein>
    <submittedName>
        <fullName evidence="3">Phosphatase PAP2 family protein</fullName>
    </submittedName>
</protein>
<dbReference type="KEGG" id="yti:FNA67_12725"/>
<dbReference type="SUPFAM" id="SSF48317">
    <property type="entry name" value="Acid phosphatase/Vanadium-dependent haloperoxidase"/>
    <property type="match status" value="1"/>
</dbReference>
<dbReference type="PANTHER" id="PTHR14969:SF13">
    <property type="entry name" value="AT30094P"/>
    <property type="match status" value="1"/>
</dbReference>
<sequence length="230" mass="24699">MSWWRSLDAAERWMLAGLAGVAVLVVLFLQLADEVAEGATKAFDNAVLLAFRVPGNPADPIGPAWVEEMARDVTSLGSFAVLGLLVAGVVLYLLLDRRRGTALFVMVCVLGGTAISTVLKMSYDRPRPQLTEVARVFTPSFPSGHSMLSAVTYLTLGALLAEAVAGRRLKGYFIGVAVVLTVLVGISRIYLGVHYPTDVLAGWAMGSAWAAFCLVVASWLRRRGKYAQTP</sequence>
<dbReference type="EMBL" id="CP041690">
    <property type="protein sequence ID" value="QEE22787.1"/>
    <property type="molecule type" value="Genomic_DNA"/>
</dbReference>
<dbReference type="SMART" id="SM00014">
    <property type="entry name" value="acidPPc"/>
    <property type="match status" value="1"/>
</dbReference>
<dbReference type="OrthoDB" id="9801622at2"/>
<feature type="transmembrane region" description="Helical" evidence="1">
    <location>
        <begin position="172"/>
        <end position="193"/>
    </location>
</feature>
<dbReference type="InterPro" id="IPR036938">
    <property type="entry name" value="PAP2/HPO_sf"/>
</dbReference>
<feature type="transmembrane region" description="Helical" evidence="1">
    <location>
        <begin position="76"/>
        <end position="95"/>
    </location>
</feature>
<keyword evidence="1" id="KW-0472">Membrane</keyword>
<dbReference type="RefSeq" id="WP_147658197.1">
    <property type="nucleotide sequence ID" value="NZ_BMFM01000001.1"/>
</dbReference>
<reference evidence="3 4" key="1">
    <citation type="journal article" date="2015" name="Int. J. Syst. Evol. Microbiol.">
        <title>Youhaiella tibetensis gen. nov., sp. nov., isolated from subsurface sediment.</title>
        <authorList>
            <person name="Wang Y.X."/>
            <person name="Huang F.Q."/>
            <person name="Nogi Y."/>
            <person name="Pang S.J."/>
            <person name="Wang P.K."/>
            <person name="Lv J."/>
        </authorList>
    </citation>
    <scope>NUCLEOTIDE SEQUENCE [LARGE SCALE GENOMIC DNA]</scope>
    <source>
        <strain evidence="4">fig4</strain>
    </source>
</reference>
<proteinExistence type="predicted"/>
<dbReference type="CDD" id="cd03392">
    <property type="entry name" value="PAP2_like_2"/>
    <property type="match status" value="1"/>
</dbReference>
<keyword evidence="1" id="KW-1133">Transmembrane helix</keyword>
<feature type="transmembrane region" description="Helical" evidence="1">
    <location>
        <begin position="12"/>
        <end position="32"/>
    </location>
</feature>
<organism evidence="3 4">
    <name type="scientific">Paradevosia tibetensis</name>
    <dbReference type="NCBI Taxonomy" id="1447062"/>
    <lineage>
        <taxon>Bacteria</taxon>
        <taxon>Pseudomonadati</taxon>
        <taxon>Pseudomonadota</taxon>
        <taxon>Alphaproteobacteria</taxon>
        <taxon>Hyphomicrobiales</taxon>
        <taxon>Devosiaceae</taxon>
        <taxon>Paradevosia</taxon>
    </lineage>
</organism>
<accession>A0A5B9DUB3</accession>
<evidence type="ECO:0000259" key="2">
    <source>
        <dbReference type="SMART" id="SM00014"/>
    </source>
</evidence>
<feature type="transmembrane region" description="Helical" evidence="1">
    <location>
        <begin position="102"/>
        <end position="123"/>
    </location>
</feature>
<feature type="domain" description="Phosphatidic acid phosphatase type 2/haloperoxidase" evidence="2">
    <location>
        <begin position="101"/>
        <end position="214"/>
    </location>
</feature>
<dbReference type="Gene3D" id="1.20.144.10">
    <property type="entry name" value="Phosphatidic acid phosphatase type 2/haloperoxidase"/>
    <property type="match status" value="2"/>
</dbReference>
<evidence type="ECO:0000313" key="3">
    <source>
        <dbReference type="EMBL" id="QEE22787.1"/>
    </source>
</evidence>
<dbReference type="Pfam" id="PF01569">
    <property type="entry name" value="PAP2"/>
    <property type="match status" value="1"/>
</dbReference>
<dbReference type="PANTHER" id="PTHR14969">
    <property type="entry name" value="SPHINGOSINE-1-PHOSPHATE PHOSPHOHYDROLASE"/>
    <property type="match status" value="1"/>
</dbReference>